<comment type="caution">
    <text evidence="6">The sequence shown here is derived from an EMBL/GenBank/DDBJ whole genome shotgun (WGS) entry which is preliminary data.</text>
</comment>
<evidence type="ECO:0000256" key="4">
    <source>
        <dbReference type="ARBA" id="ARBA00022691"/>
    </source>
</evidence>
<name>A0A812N7E6_9DINO</name>
<evidence type="ECO:0000256" key="1">
    <source>
        <dbReference type="ARBA" id="ARBA00022553"/>
    </source>
</evidence>
<dbReference type="PANTHER" id="PTHR32183:SF6">
    <property type="entry name" value="CYSTEINE SULFINATE DESULFINASE_CYSTEINE DESULFURASE AND RELATED ENZYMES"/>
    <property type="match status" value="1"/>
</dbReference>
<keyword evidence="1" id="KW-0597">Phosphoprotein</keyword>
<keyword evidence="2" id="KW-0489">Methyltransferase</keyword>
<dbReference type="OrthoDB" id="276151at2759"/>
<evidence type="ECO:0000313" key="7">
    <source>
        <dbReference type="Proteomes" id="UP000601435"/>
    </source>
</evidence>
<keyword evidence="4" id="KW-0949">S-adenosyl-L-methionine</keyword>
<dbReference type="AlphaFoldDB" id="A0A812N7E6"/>
<keyword evidence="3" id="KW-0808">Transferase</keyword>
<feature type="compositionally biased region" description="Polar residues" evidence="5">
    <location>
        <begin position="223"/>
        <end position="236"/>
    </location>
</feature>
<dbReference type="SUPFAM" id="SSF53335">
    <property type="entry name" value="S-adenosyl-L-methionine-dependent methyltransferases"/>
    <property type="match status" value="1"/>
</dbReference>
<protein>
    <submittedName>
        <fullName evidence="6">HOL3 protein</fullName>
    </submittedName>
</protein>
<reference evidence="6" key="1">
    <citation type="submission" date="2021-02" db="EMBL/GenBank/DDBJ databases">
        <authorList>
            <person name="Dougan E. K."/>
            <person name="Rhodes N."/>
            <person name="Thang M."/>
            <person name="Chan C."/>
        </authorList>
    </citation>
    <scope>NUCLEOTIDE SEQUENCE</scope>
</reference>
<evidence type="ECO:0000256" key="3">
    <source>
        <dbReference type="ARBA" id="ARBA00022679"/>
    </source>
</evidence>
<evidence type="ECO:0000313" key="6">
    <source>
        <dbReference type="EMBL" id="CAE7282841.1"/>
    </source>
</evidence>
<evidence type="ECO:0000256" key="2">
    <source>
        <dbReference type="ARBA" id="ARBA00022603"/>
    </source>
</evidence>
<dbReference type="GO" id="GO:0008757">
    <property type="term" value="F:S-adenosylmethionine-dependent methyltransferase activity"/>
    <property type="evidence" value="ECO:0007669"/>
    <property type="project" value="InterPro"/>
</dbReference>
<gene>
    <name evidence="6" type="primary">HOL3</name>
    <name evidence="6" type="ORF">SNEC2469_LOCUS6901</name>
</gene>
<dbReference type="GO" id="GO:0032259">
    <property type="term" value="P:methylation"/>
    <property type="evidence" value="ECO:0007669"/>
    <property type="project" value="UniProtKB-KW"/>
</dbReference>
<organism evidence="6 7">
    <name type="scientific">Symbiodinium necroappetens</name>
    <dbReference type="NCBI Taxonomy" id="1628268"/>
    <lineage>
        <taxon>Eukaryota</taxon>
        <taxon>Sar</taxon>
        <taxon>Alveolata</taxon>
        <taxon>Dinophyceae</taxon>
        <taxon>Suessiales</taxon>
        <taxon>Symbiodiniaceae</taxon>
        <taxon>Symbiodinium</taxon>
    </lineage>
</organism>
<dbReference type="EMBL" id="CAJNJA010011897">
    <property type="protein sequence ID" value="CAE7282841.1"/>
    <property type="molecule type" value="Genomic_DNA"/>
</dbReference>
<dbReference type="CDD" id="cd02440">
    <property type="entry name" value="AdoMet_MTases"/>
    <property type="match status" value="1"/>
</dbReference>
<evidence type="ECO:0000256" key="5">
    <source>
        <dbReference type="SAM" id="MobiDB-lite"/>
    </source>
</evidence>
<dbReference type="PANTHER" id="PTHR32183">
    <property type="match status" value="1"/>
</dbReference>
<sequence>MTDAGASPMWESMWARGLRPKEAFDCGEASPTLTEVLRMKSLGDCAGKRALVPGCGRAYDAIALAEYGFDSVVAIDLAPTAVDAARDFLKASSSPAASKIEVACADFFKFELEPKADVIWDCTFLCALDPSVRTDWAKKMKALLNPGGTLLTCIFPICEKEGGPPFAMSVPLVRGLLEPEGSLSFAYFGLRASGLLAVAGSCSARAAATSRAANKPTRRGEQNEFNLDGSNDSGRRAASNSFNICDFS</sequence>
<dbReference type="InterPro" id="IPR008854">
    <property type="entry name" value="TPMT"/>
</dbReference>
<feature type="region of interest" description="Disordered" evidence="5">
    <location>
        <begin position="213"/>
        <end position="236"/>
    </location>
</feature>
<proteinExistence type="predicted"/>
<dbReference type="Proteomes" id="UP000601435">
    <property type="component" value="Unassembled WGS sequence"/>
</dbReference>
<dbReference type="Pfam" id="PF05724">
    <property type="entry name" value="TPMT"/>
    <property type="match status" value="1"/>
</dbReference>
<accession>A0A812N7E6</accession>
<dbReference type="InterPro" id="IPR029063">
    <property type="entry name" value="SAM-dependent_MTases_sf"/>
</dbReference>
<dbReference type="Gene3D" id="3.40.50.150">
    <property type="entry name" value="Vaccinia Virus protein VP39"/>
    <property type="match status" value="1"/>
</dbReference>
<dbReference type="PROSITE" id="PS51585">
    <property type="entry name" value="SAM_MT_TPMT"/>
    <property type="match status" value="1"/>
</dbReference>
<keyword evidence="7" id="KW-1185">Reference proteome</keyword>